<proteinExistence type="predicted"/>
<organism evidence="2 3">
    <name type="scientific">Agromyces mediolanus</name>
    <name type="common">Corynebacterium mediolanum</name>
    <dbReference type="NCBI Taxonomy" id="41986"/>
    <lineage>
        <taxon>Bacteria</taxon>
        <taxon>Bacillati</taxon>
        <taxon>Actinomycetota</taxon>
        <taxon>Actinomycetes</taxon>
        <taxon>Micrococcales</taxon>
        <taxon>Microbacteriaceae</taxon>
        <taxon>Agromyces</taxon>
    </lineage>
</organism>
<reference evidence="2" key="2">
    <citation type="submission" date="2020-09" db="EMBL/GenBank/DDBJ databases">
        <authorList>
            <person name="Sun Q."/>
            <person name="Ohkuma M."/>
        </authorList>
    </citation>
    <scope>NUCLEOTIDE SEQUENCE</scope>
    <source>
        <strain evidence="2">JCM 3346</strain>
    </source>
</reference>
<evidence type="ECO:0000313" key="2">
    <source>
        <dbReference type="EMBL" id="GGR14458.1"/>
    </source>
</evidence>
<dbReference type="Proteomes" id="UP000610303">
    <property type="component" value="Unassembled WGS sequence"/>
</dbReference>
<dbReference type="SUPFAM" id="SSF141571">
    <property type="entry name" value="Pentapeptide repeat-like"/>
    <property type="match status" value="1"/>
</dbReference>
<dbReference type="InterPro" id="IPR001646">
    <property type="entry name" value="5peptide_repeat"/>
</dbReference>
<dbReference type="RefSeq" id="WP_189083621.1">
    <property type="nucleotide sequence ID" value="NZ_BMRJ01000001.1"/>
</dbReference>
<accession>A0A918F6V6</accession>
<sequence length="219" mass="24095">MPKPTRAPQIDPLRLDDLQPGDPGELGPQRTVEGLRFVDAEVEGGDFSGATFSECELVGWHAHEASFRSTRFLETRIERLNAPVFSAARATFRDVRIEGSRIGSAELYDAELHSLVVEQSKLGWVNLRAAELRDVRFQGCSFDELDLGEATLARVAFEDCTVGELVVTRTTMQDVDLRGLDIRAIRSLEGLAGATIDSQQAAALAEHFAAQLGLRIEDR</sequence>
<keyword evidence="3" id="KW-1185">Reference proteome</keyword>
<dbReference type="Pfam" id="PF13599">
    <property type="entry name" value="Pentapeptide_4"/>
    <property type="match status" value="1"/>
</dbReference>
<dbReference type="PANTHER" id="PTHR14136">
    <property type="entry name" value="BTB_POZ DOMAIN-CONTAINING PROTEIN KCTD9"/>
    <property type="match status" value="1"/>
</dbReference>
<name>A0A918F6V6_AGRME</name>
<evidence type="ECO:0000313" key="3">
    <source>
        <dbReference type="Proteomes" id="UP000610303"/>
    </source>
</evidence>
<feature type="region of interest" description="Disordered" evidence="1">
    <location>
        <begin position="1"/>
        <end position="29"/>
    </location>
</feature>
<dbReference type="AlphaFoldDB" id="A0A918F6V6"/>
<dbReference type="EMBL" id="BMRJ01000001">
    <property type="protein sequence ID" value="GGR14458.1"/>
    <property type="molecule type" value="Genomic_DNA"/>
</dbReference>
<evidence type="ECO:0000256" key="1">
    <source>
        <dbReference type="SAM" id="MobiDB-lite"/>
    </source>
</evidence>
<protein>
    <recommendedName>
        <fullName evidence="4">Pentapeptide repeat-containing protein</fullName>
    </recommendedName>
</protein>
<dbReference type="InterPro" id="IPR051082">
    <property type="entry name" value="Pentapeptide-BTB/POZ_domain"/>
</dbReference>
<comment type="caution">
    <text evidence="2">The sequence shown here is derived from an EMBL/GenBank/DDBJ whole genome shotgun (WGS) entry which is preliminary data.</text>
</comment>
<evidence type="ECO:0008006" key="4">
    <source>
        <dbReference type="Google" id="ProtNLM"/>
    </source>
</evidence>
<dbReference type="Gene3D" id="2.160.20.80">
    <property type="entry name" value="E3 ubiquitin-protein ligase SopA"/>
    <property type="match status" value="1"/>
</dbReference>
<dbReference type="PANTHER" id="PTHR14136:SF17">
    <property type="entry name" value="BTB_POZ DOMAIN-CONTAINING PROTEIN KCTD9"/>
    <property type="match status" value="1"/>
</dbReference>
<gene>
    <name evidence="2" type="ORF">GCM10010196_03830</name>
</gene>
<reference evidence="2" key="1">
    <citation type="journal article" date="2014" name="Int. J. Syst. Evol. Microbiol.">
        <title>Complete genome sequence of Corynebacterium casei LMG S-19264T (=DSM 44701T), isolated from a smear-ripened cheese.</title>
        <authorList>
            <consortium name="US DOE Joint Genome Institute (JGI-PGF)"/>
            <person name="Walter F."/>
            <person name="Albersmeier A."/>
            <person name="Kalinowski J."/>
            <person name="Ruckert C."/>
        </authorList>
    </citation>
    <scope>NUCLEOTIDE SEQUENCE</scope>
    <source>
        <strain evidence="2">JCM 3346</strain>
    </source>
</reference>